<organism evidence="1 2">
    <name type="scientific">Dillenia turbinata</name>
    <dbReference type="NCBI Taxonomy" id="194707"/>
    <lineage>
        <taxon>Eukaryota</taxon>
        <taxon>Viridiplantae</taxon>
        <taxon>Streptophyta</taxon>
        <taxon>Embryophyta</taxon>
        <taxon>Tracheophyta</taxon>
        <taxon>Spermatophyta</taxon>
        <taxon>Magnoliopsida</taxon>
        <taxon>eudicotyledons</taxon>
        <taxon>Gunneridae</taxon>
        <taxon>Pentapetalae</taxon>
        <taxon>Dilleniales</taxon>
        <taxon>Dilleniaceae</taxon>
        <taxon>Dillenia</taxon>
    </lineage>
</organism>
<keyword evidence="2" id="KW-1185">Reference proteome</keyword>
<evidence type="ECO:0000313" key="1">
    <source>
        <dbReference type="EMBL" id="KAK6931411.1"/>
    </source>
</evidence>
<dbReference type="PANTHER" id="PTHR37227">
    <property type="entry name" value="OS01G0219000 PROTEIN"/>
    <property type="match status" value="1"/>
</dbReference>
<dbReference type="EMBL" id="JBAMMX010000011">
    <property type="protein sequence ID" value="KAK6931411.1"/>
    <property type="molecule type" value="Genomic_DNA"/>
</dbReference>
<comment type="caution">
    <text evidence="1">The sequence shown here is derived from an EMBL/GenBank/DDBJ whole genome shotgun (WGS) entry which is preliminary data.</text>
</comment>
<gene>
    <name evidence="1" type="ORF">RJ641_003204</name>
</gene>
<evidence type="ECO:0000313" key="2">
    <source>
        <dbReference type="Proteomes" id="UP001370490"/>
    </source>
</evidence>
<sequence>MEDPLTDIPPPSRFFPEDLNNFTPPLPSLTSPSLSLSEPNAPRQPSLLIVAMSSPSLHLFHHVSSKTLIGTLLIPESSSKEKSKSCNIYVMNDVDGLVIVVSIEFVVPEEICHAVAKLLIGDQIAPERVLILDSIKSQNFRGRLSPDETFGFKLETTMERLGGSMLKEIEYFPSGSMVDGLAAALIARCQMKKIKGTLCVTWPGHGGSAVSLVKSMIIKDVLPQLKVSVDGKLEGESGRFGQNKSRQRYSELYT</sequence>
<dbReference type="PANTHER" id="PTHR37227:SF2">
    <property type="entry name" value="OS01G0219000 PROTEIN"/>
    <property type="match status" value="1"/>
</dbReference>
<proteinExistence type="predicted"/>
<reference evidence="1 2" key="1">
    <citation type="submission" date="2023-12" db="EMBL/GenBank/DDBJ databases">
        <title>A high-quality genome assembly for Dillenia turbinata (Dilleniales).</title>
        <authorList>
            <person name="Chanderbali A."/>
        </authorList>
    </citation>
    <scope>NUCLEOTIDE SEQUENCE [LARGE SCALE GENOMIC DNA]</scope>
    <source>
        <strain evidence="1">LSX21</strain>
        <tissue evidence="1">Leaf</tissue>
    </source>
</reference>
<name>A0AAN8ZAW4_9MAGN</name>
<dbReference type="AlphaFoldDB" id="A0AAN8ZAW4"/>
<accession>A0AAN8ZAW4</accession>
<protein>
    <submittedName>
        <fullName evidence="1">Uncharacterized protein</fullName>
    </submittedName>
</protein>
<dbReference type="Proteomes" id="UP001370490">
    <property type="component" value="Unassembled WGS sequence"/>
</dbReference>